<dbReference type="PANTHER" id="PTHR15545:SF8">
    <property type="entry name" value="SLO-INTERACTING PROTEIN 1"/>
    <property type="match status" value="1"/>
</dbReference>
<protein>
    <submittedName>
        <fullName evidence="3">Zinc finger protein 469</fullName>
    </submittedName>
</protein>
<sequence>MIFLFSSWDRIKVNGKDISNATMQEALEILQSTDDQITLEVQREKSPCKAPQTSDAATQTDSSWWHEQCPHREDFTPSGFNLFLDRSCYNYLLPQDRNGDNQPGYLPTAPHDVENEEGLDYEELALIRQKELSFSSCYTIPKDNYSICLSLTEEEDEEYEKGGEQTFLLPHDWDSGVGCTDGSAQLDENSGPDMDAEHPYVQKREEADHPASGTLASSELATDEFLTYDELSDSSFYGVSPEEYRRFQEILERKCHQYQLFKTLNTGQGTPHASGAQEEGSEQSTLQDHWLAKYPLGQSRAECPPLVGDSAMSKEKGTNHKAGLRPQNAVNGVREQANVDKSTEGQKEPEPVSLTPANIATGPKALVIPYHARRYVSYMNLVQEDASAECLSDQPSPSMLSHQCRKGIQGKLDEGNRWSLTCKRSRQLLNKQHKSQLLKDRALRIMEERRGMTTDDDALSELKTGKYWNKAERRQHLLLSKQQKQRKEFMVQSRMEQLKEDDRTGTEGRRDLSIIELSQKKLMKKRSRRVLDNWITIQELLSHGTKSLDGRTMYSPLLSVTTV</sequence>
<comment type="caution">
    <text evidence="3">The sequence shown here is derived from an EMBL/GenBank/DDBJ whole genome shotgun (WGS) entry which is preliminary data.</text>
</comment>
<reference evidence="3 4" key="2">
    <citation type="submission" date="2019-04" db="EMBL/GenBank/DDBJ databases">
        <title>The genome sequence of big-headed turtle.</title>
        <authorList>
            <person name="Gong S."/>
        </authorList>
    </citation>
    <scope>NUCLEOTIDE SEQUENCE [LARGE SCALE GENOMIC DNA]</scope>
    <source>
        <strain evidence="3">DO16091913</strain>
        <tissue evidence="3">Muscle</tissue>
    </source>
</reference>
<dbReference type="InterPro" id="IPR036034">
    <property type="entry name" value="PDZ_sf"/>
</dbReference>
<dbReference type="Gene3D" id="2.30.42.10">
    <property type="match status" value="1"/>
</dbReference>
<evidence type="ECO:0000256" key="1">
    <source>
        <dbReference type="SAM" id="MobiDB-lite"/>
    </source>
</evidence>
<dbReference type="InterPro" id="IPR051971">
    <property type="entry name" value="E3_ubiquitin-PDZ_ligase"/>
</dbReference>
<dbReference type="Proteomes" id="UP000297703">
    <property type="component" value="Unassembled WGS sequence"/>
</dbReference>
<keyword evidence="4" id="KW-1185">Reference proteome</keyword>
<dbReference type="InterPro" id="IPR001478">
    <property type="entry name" value="PDZ"/>
</dbReference>
<evidence type="ECO:0000313" key="4">
    <source>
        <dbReference type="Proteomes" id="UP000297703"/>
    </source>
</evidence>
<gene>
    <name evidence="3" type="ORF">DR999_PMT17450</name>
</gene>
<feature type="domain" description="PDZ" evidence="2">
    <location>
        <begin position="11"/>
        <end position="45"/>
    </location>
</feature>
<organism evidence="3 4">
    <name type="scientific">Platysternon megacephalum</name>
    <name type="common">big-headed turtle</name>
    <dbReference type="NCBI Taxonomy" id="55544"/>
    <lineage>
        <taxon>Eukaryota</taxon>
        <taxon>Metazoa</taxon>
        <taxon>Chordata</taxon>
        <taxon>Craniata</taxon>
        <taxon>Vertebrata</taxon>
        <taxon>Euteleostomi</taxon>
        <taxon>Archelosauria</taxon>
        <taxon>Testudinata</taxon>
        <taxon>Testudines</taxon>
        <taxon>Cryptodira</taxon>
        <taxon>Durocryptodira</taxon>
        <taxon>Testudinoidea</taxon>
        <taxon>Platysternidae</taxon>
        <taxon>Platysternon</taxon>
    </lineage>
</organism>
<dbReference type="OrthoDB" id="6270329at2759"/>
<dbReference type="EMBL" id="QXTE01000271">
    <property type="protein sequence ID" value="TFK00402.1"/>
    <property type="molecule type" value="Genomic_DNA"/>
</dbReference>
<dbReference type="PROSITE" id="PS50106">
    <property type="entry name" value="PDZ"/>
    <property type="match status" value="1"/>
</dbReference>
<feature type="region of interest" description="Disordered" evidence="1">
    <location>
        <begin position="44"/>
        <end position="63"/>
    </location>
</feature>
<dbReference type="SUPFAM" id="SSF50156">
    <property type="entry name" value="PDZ domain-like"/>
    <property type="match status" value="1"/>
</dbReference>
<dbReference type="STRING" id="55544.A0A4D9DVR2"/>
<feature type="region of interest" description="Disordered" evidence="1">
    <location>
        <begin position="266"/>
        <end position="285"/>
    </location>
</feature>
<feature type="compositionally biased region" description="Polar residues" evidence="1">
    <location>
        <begin position="51"/>
        <end position="63"/>
    </location>
</feature>
<name>A0A4D9DVR2_9SAUR</name>
<accession>A0A4D9DVR2</accession>
<reference evidence="3 4" key="1">
    <citation type="submission" date="2019-04" db="EMBL/GenBank/DDBJ databases">
        <title>Draft genome of the big-headed turtle Platysternon megacephalum.</title>
        <authorList>
            <person name="Gong S."/>
        </authorList>
    </citation>
    <scope>NUCLEOTIDE SEQUENCE [LARGE SCALE GENOMIC DNA]</scope>
    <source>
        <strain evidence="3">DO16091913</strain>
        <tissue evidence="3">Muscle</tissue>
    </source>
</reference>
<evidence type="ECO:0000313" key="3">
    <source>
        <dbReference type="EMBL" id="TFK00402.1"/>
    </source>
</evidence>
<feature type="region of interest" description="Disordered" evidence="1">
    <location>
        <begin position="335"/>
        <end position="357"/>
    </location>
</feature>
<dbReference type="AlphaFoldDB" id="A0A4D9DVR2"/>
<evidence type="ECO:0000259" key="2">
    <source>
        <dbReference type="PROSITE" id="PS50106"/>
    </source>
</evidence>
<proteinExistence type="predicted"/>
<dbReference type="PANTHER" id="PTHR15545">
    <property type="entry name" value="PDZ DOMAIN CONTAINING RING FINGER PROTEIN 3, 4"/>
    <property type="match status" value="1"/>
</dbReference>
<feature type="compositionally biased region" description="Basic and acidic residues" evidence="1">
    <location>
        <begin position="337"/>
        <end position="350"/>
    </location>
</feature>